<dbReference type="PROSITE" id="PS50166">
    <property type="entry name" value="IMPORTIN_B_NT"/>
    <property type="match status" value="1"/>
</dbReference>
<dbReference type="AlphaFoldDB" id="A0AAD5XQ31"/>
<dbReference type="GO" id="GO:0005829">
    <property type="term" value="C:cytosol"/>
    <property type="evidence" value="ECO:0007669"/>
    <property type="project" value="TreeGrafter"/>
</dbReference>
<proteinExistence type="inferred from homology"/>
<name>A0AAD5XQ31_9FUNG</name>
<dbReference type="PANTHER" id="PTHR10997">
    <property type="entry name" value="IMPORTIN-7, 8, 11"/>
    <property type="match status" value="1"/>
</dbReference>
<dbReference type="SUPFAM" id="SSF48371">
    <property type="entry name" value="ARM repeat"/>
    <property type="match status" value="1"/>
</dbReference>
<reference evidence="7" key="1">
    <citation type="submission" date="2020-05" db="EMBL/GenBank/DDBJ databases">
        <title>Phylogenomic resolution of chytrid fungi.</title>
        <authorList>
            <person name="Stajich J.E."/>
            <person name="Amses K."/>
            <person name="Simmons R."/>
            <person name="Seto K."/>
            <person name="Myers J."/>
            <person name="Bonds A."/>
            <person name="Quandt C.A."/>
            <person name="Barry K."/>
            <person name="Liu P."/>
            <person name="Grigoriev I."/>
            <person name="Longcore J.E."/>
            <person name="James T.Y."/>
        </authorList>
    </citation>
    <scope>NUCLEOTIDE SEQUENCE</scope>
    <source>
        <strain evidence="7">JEL0379</strain>
    </source>
</reference>
<keyword evidence="8" id="KW-1185">Reference proteome</keyword>
<evidence type="ECO:0000256" key="2">
    <source>
        <dbReference type="ARBA" id="ARBA00007991"/>
    </source>
</evidence>
<dbReference type="InterPro" id="IPR001494">
    <property type="entry name" value="Importin-beta_N"/>
</dbReference>
<dbReference type="GO" id="GO:0006606">
    <property type="term" value="P:protein import into nucleus"/>
    <property type="evidence" value="ECO:0007669"/>
    <property type="project" value="TreeGrafter"/>
</dbReference>
<dbReference type="InterPro" id="IPR011989">
    <property type="entry name" value="ARM-like"/>
</dbReference>
<dbReference type="InterPro" id="IPR016024">
    <property type="entry name" value="ARM-type_fold"/>
</dbReference>
<gene>
    <name evidence="7" type="primary">IPO11</name>
    <name evidence="7" type="ORF">HDU87_006836</name>
</gene>
<evidence type="ECO:0000313" key="7">
    <source>
        <dbReference type="EMBL" id="KAJ3183515.1"/>
    </source>
</evidence>
<evidence type="ECO:0000256" key="1">
    <source>
        <dbReference type="ARBA" id="ARBA00004123"/>
    </source>
</evidence>
<dbReference type="InterPro" id="IPR058669">
    <property type="entry name" value="TPR_IPO7/11-like"/>
</dbReference>
<dbReference type="Gene3D" id="1.25.10.10">
    <property type="entry name" value="Leucine-rich Repeat Variant"/>
    <property type="match status" value="1"/>
</dbReference>
<keyword evidence="4" id="KW-0539">Nucleus</keyword>
<evidence type="ECO:0000259" key="6">
    <source>
        <dbReference type="PROSITE" id="PS50166"/>
    </source>
</evidence>
<dbReference type="SMART" id="SM00913">
    <property type="entry name" value="IBN_N"/>
    <property type="match status" value="1"/>
</dbReference>
<dbReference type="GO" id="GO:0005635">
    <property type="term" value="C:nuclear envelope"/>
    <property type="evidence" value="ECO:0007669"/>
    <property type="project" value="TreeGrafter"/>
</dbReference>
<organism evidence="7 8">
    <name type="scientific">Geranomyces variabilis</name>
    <dbReference type="NCBI Taxonomy" id="109894"/>
    <lineage>
        <taxon>Eukaryota</taxon>
        <taxon>Fungi</taxon>
        <taxon>Fungi incertae sedis</taxon>
        <taxon>Chytridiomycota</taxon>
        <taxon>Chytridiomycota incertae sedis</taxon>
        <taxon>Chytridiomycetes</taxon>
        <taxon>Spizellomycetales</taxon>
        <taxon>Powellomycetaceae</taxon>
        <taxon>Geranomyces</taxon>
    </lineage>
</organism>
<evidence type="ECO:0000256" key="3">
    <source>
        <dbReference type="ARBA" id="ARBA00022448"/>
    </source>
</evidence>
<comment type="similarity">
    <text evidence="2">Belongs to the importin beta family.</text>
</comment>
<feature type="region of interest" description="Disordered" evidence="5">
    <location>
        <begin position="973"/>
        <end position="993"/>
    </location>
</feature>
<protein>
    <submittedName>
        <fullName evidence="7">Importin-11</fullName>
    </submittedName>
</protein>
<sequence>MSAYEQICLVLQAGVSPDPVRRNPADAQLKQWEVEPGFYSTLQQVAADASLDQKLRLLAAITLKNGIDKYWRKTVRVGAIQPAEKDQIRTKCLEMFAEEHSKIADYNSVVISKIARLDYPRDWPTLLESLVHTIEISFADDNSNTMDPNSRRRVQYRSLNTLYLVVKVLCSMMMPASRSVYQQIAPELLRYTATIFTARCNHFLQIVEQLNGASTPANYEPAENSIRLAAVALKALRRVVVYGFKEYHQVPEVVATTDMLMQYLQKLLPLRSAVETSPSKPINKSYTTILYQIGKVYLNMQKQNVASFVQIPSGIEIVRFYWSRIERSPVPDDDVVQEKLLIQAFKLLRGLIKNPGLNPDRTSAYNPAMLDATPTSTHVQMETPSLKRLVEQRLLTPKFVTSACQVLVGRYLVIGSEQWTQWQESPEEWFVELEADRWEFSLRGCAEKVFMDLMSTNRSTLQPVVMSMLQMVSEPVSDPADFEKIRLKDAVYGAVGLAASDLFDFVNFESWFHNCLVKEATTTDPRFTILHRRIAWLTGKWIPVQPSPSLYAPVYELLLKLVDPARDMAVRLAAVAALHTVVDDFGFEVNVFRPYVEPVLSALAALLTEVDGVECLGGVVGCLSGIVERLQDVIAPYVPRLMQILPELWRLAADQQMFRGSILHIFSKLVVSLRADSEQLHPVLLPILAYSVDVTNPAHVYLLDDGLDLWHAVVCNATSLTEDLHTLVGLAVQILDFGSEGLKKALGIIECYVVLDVRVLDAHANGVLTQISNALETLRPEAAPATLRCLDVIVQATYPAGRLPALQQALVATRVIERLMVAILNESEIAVVVVGCLGVIARLAACDPAWILALLAETNNGAGMEIWCDKFDNMGTTMQRKLTAVGLTSLYSLLCADSPCPPALRPVAQSLLAPRIPAILPIISSVLADAQSRRAMSGYGYFRHLDIPAADEDDEEEAELDADATDDLGAFDQTIDQSPENAPHARRRRALASEDPAVWPDAGAVSAAATRGRPAAAFRAYVAAVWTAVAGACGPASFDRVEGADEIKMLIGLPVVAA</sequence>
<dbReference type="EMBL" id="JADGJQ010000006">
    <property type="protein sequence ID" value="KAJ3183515.1"/>
    <property type="molecule type" value="Genomic_DNA"/>
</dbReference>
<dbReference type="Pfam" id="PF25758">
    <property type="entry name" value="TPR_IPO11"/>
    <property type="match status" value="1"/>
</dbReference>
<comment type="caution">
    <text evidence="7">The sequence shown here is derived from an EMBL/GenBank/DDBJ whole genome shotgun (WGS) entry which is preliminary data.</text>
</comment>
<comment type="subcellular location">
    <subcellularLocation>
        <location evidence="1">Nucleus</location>
    </subcellularLocation>
</comment>
<feature type="domain" description="Importin N-terminal" evidence="6">
    <location>
        <begin position="25"/>
        <end position="98"/>
    </location>
</feature>
<keyword evidence="3" id="KW-0813">Transport</keyword>
<evidence type="ECO:0000313" key="8">
    <source>
        <dbReference type="Proteomes" id="UP001212152"/>
    </source>
</evidence>
<dbReference type="Proteomes" id="UP001212152">
    <property type="component" value="Unassembled WGS sequence"/>
</dbReference>
<evidence type="ECO:0000256" key="4">
    <source>
        <dbReference type="ARBA" id="ARBA00023242"/>
    </source>
</evidence>
<evidence type="ECO:0000256" key="5">
    <source>
        <dbReference type="SAM" id="MobiDB-lite"/>
    </source>
</evidence>
<dbReference type="PANTHER" id="PTHR10997:SF7">
    <property type="entry name" value="IMPORTIN-11"/>
    <property type="match status" value="1"/>
</dbReference>
<dbReference type="Pfam" id="PF03810">
    <property type="entry name" value="IBN_N"/>
    <property type="match status" value="1"/>
</dbReference>
<dbReference type="GO" id="GO:0031267">
    <property type="term" value="F:small GTPase binding"/>
    <property type="evidence" value="ECO:0007669"/>
    <property type="project" value="InterPro"/>
</dbReference>
<accession>A0AAD5XQ31</accession>